<gene>
    <name evidence="2" type="ORF">WR25_03398</name>
</gene>
<sequence length="151" mass="17932">MQIPSLGLGTQRRFLIRFRSNNLSSNRQQQQYNEAGLFILPVSSAHRRNSIVLSITQIEPTSSRRYEMHRTRRMDPFNTNLRNEQKAILNALLEFIYDSYYTTQRIEKTVESIYSLGHLRYIHQEDKNQPPLRYNTFPAADETPQQNEKFH</sequence>
<evidence type="ECO:0000313" key="2">
    <source>
        <dbReference type="EMBL" id="PAV89468.1"/>
    </source>
</evidence>
<dbReference type="AlphaFoldDB" id="A0A2A2LTM0"/>
<protein>
    <submittedName>
        <fullName evidence="2">Uncharacterized protein</fullName>
    </submittedName>
</protein>
<reference evidence="2 3" key="1">
    <citation type="journal article" date="2017" name="Curr. Biol.">
        <title>Genome architecture and evolution of a unichromosomal asexual nematode.</title>
        <authorList>
            <person name="Fradin H."/>
            <person name="Zegar C."/>
            <person name="Gutwein M."/>
            <person name="Lucas J."/>
            <person name="Kovtun M."/>
            <person name="Corcoran D."/>
            <person name="Baugh L.R."/>
            <person name="Kiontke K."/>
            <person name="Gunsalus K."/>
            <person name="Fitch D.H."/>
            <person name="Piano F."/>
        </authorList>
    </citation>
    <scope>NUCLEOTIDE SEQUENCE [LARGE SCALE GENOMIC DNA]</scope>
    <source>
        <strain evidence="2">PF1309</strain>
    </source>
</reference>
<dbReference type="OrthoDB" id="5848843at2759"/>
<organism evidence="2 3">
    <name type="scientific">Diploscapter pachys</name>
    <dbReference type="NCBI Taxonomy" id="2018661"/>
    <lineage>
        <taxon>Eukaryota</taxon>
        <taxon>Metazoa</taxon>
        <taxon>Ecdysozoa</taxon>
        <taxon>Nematoda</taxon>
        <taxon>Chromadorea</taxon>
        <taxon>Rhabditida</taxon>
        <taxon>Rhabditina</taxon>
        <taxon>Rhabditomorpha</taxon>
        <taxon>Rhabditoidea</taxon>
        <taxon>Rhabditidae</taxon>
        <taxon>Diploscapter</taxon>
    </lineage>
</organism>
<dbReference type="EMBL" id="LIAE01006451">
    <property type="protein sequence ID" value="PAV89468.1"/>
    <property type="molecule type" value="Genomic_DNA"/>
</dbReference>
<comment type="caution">
    <text evidence="2">The sequence shown here is derived from an EMBL/GenBank/DDBJ whole genome shotgun (WGS) entry which is preliminary data.</text>
</comment>
<evidence type="ECO:0000256" key="1">
    <source>
        <dbReference type="SAM" id="MobiDB-lite"/>
    </source>
</evidence>
<name>A0A2A2LTM0_9BILA</name>
<evidence type="ECO:0000313" key="3">
    <source>
        <dbReference type="Proteomes" id="UP000218231"/>
    </source>
</evidence>
<accession>A0A2A2LTM0</accession>
<proteinExistence type="predicted"/>
<keyword evidence="3" id="KW-1185">Reference proteome</keyword>
<feature type="region of interest" description="Disordered" evidence="1">
    <location>
        <begin position="130"/>
        <end position="151"/>
    </location>
</feature>
<dbReference type="Proteomes" id="UP000218231">
    <property type="component" value="Unassembled WGS sequence"/>
</dbReference>